<protein>
    <recommendedName>
        <fullName evidence="2">AsmA domain-containing protein</fullName>
    </recommendedName>
</protein>
<keyword evidence="1" id="KW-1133">Transmembrane helix</keyword>
<comment type="caution">
    <text evidence="3">The sequence shown here is derived from an EMBL/GenBank/DDBJ whole genome shotgun (WGS) entry which is preliminary data.</text>
</comment>
<evidence type="ECO:0000313" key="4">
    <source>
        <dbReference type="Proteomes" id="UP000029736"/>
    </source>
</evidence>
<dbReference type="EMBL" id="JPOS01000010">
    <property type="protein sequence ID" value="KGE89384.1"/>
    <property type="molecule type" value="Genomic_DNA"/>
</dbReference>
<dbReference type="InterPro" id="IPR007844">
    <property type="entry name" value="AsmA"/>
</dbReference>
<dbReference type="GO" id="GO:0090313">
    <property type="term" value="P:regulation of protein targeting to membrane"/>
    <property type="evidence" value="ECO:0007669"/>
    <property type="project" value="TreeGrafter"/>
</dbReference>
<name>A0A098SA34_9BACT</name>
<feature type="domain" description="AsmA" evidence="2">
    <location>
        <begin position="24"/>
        <end position="146"/>
    </location>
</feature>
<dbReference type="Pfam" id="PF05170">
    <property type="entry name" value="AsmA"/>
    <property type="match status" value="1"/>
</dbReference>
<evidence type="ECO:0000259" key="2">
    <source>
        <dbReference type="Pfam" id="PF05170"/>
    </source>
</evidence>
<keyword evidence="1" id="KW-0812">Transmembrane</keyword>
<keyword evidence="1" id="KW-0472">Membrane</keyword>
<accession>A0A098SA34</accession>
<dbReference type="GO" id="GO:0005886">
    <property type="term" value="C:plasma membrane"/>
    <property type="evidence" value="ECO:0007669"/>
    <property type="project" value="TreeGrafter"/>
</dbReference>
<dbReference type="OrthoDB" id="1489065at2"/>
<organism evidence="3 4">
    <name type="scientific">Phaeodactylibacter xiamenensis</name>
    <dbReference type="NCBI Taxonomy" id="1524460"/>
    <lineage>
        <taxon>Bacteria</taxon>
        <taxon>Pseudomonadati</taxon>
        <taxon>Bacteroidota</taxon>
        <taxon>Saprospiria</taxon>
        <taxon>Saprospirales</taxon>
        <taxon>Haliscomenobacteraceae</taxon>
        <taxon>Phaeodactylibacter</taxon>
    </lineage>
</organism>
<dbReference type="PANTHER" id="PTHR30441">
    <property type="entry name" value="DUF748 DOMAIN-CONTAINING PROTEIN"/>
    <property type="match status" value="1"/>
</dbReference>
<evidence type="ECO:0000313" key="3">
    <source>
        <dbReference type="EMBL" id="KGE89384.1"/>
    </source>
</evidence>
<evidence type="ECO:0000256" key="1">
    <source>
        <dbReference type="SAM" id="Phobius"/>
    </source>
</evidence>
<dbReference type="RefSeq" id="WP_044216507.1">
    <property type="nucleotide sequence ID" value="NZ_JBKAGJ010000019.1"/>
</dbReference>
<reference evidence="3 4" key="1">
    <citation type="journal article" date="2014" name="Int. J. Syst. Evol. Microbiol.">
        <title>Phaeodactylibacter xiamenensis gen. nov., sp. nov., a member of the family Saprospiraceae isolated from the marine alga Phaeodactylum tricornutum.</title>
        <authorList>
            <person name="Chen Z.Jr."/>
            <person name="Lei X."/>
            <person name="Lai Q."/>
            <person name="Li Y."/>
            <person name="Zhang B."/>
            <person name="Zhang J."/>
            <person name="Zhang H."/>
            <person name="Yang L."/>
            <person name="Zheng W."/>
            <person name="Tian Y."/>
            <person name="Yu Z."/>
            <person name="Xu H.Jr."/>
            <person name="Zheng T."/>
        </authorList>
    </citation>
    <scope>NUCLEOTIDE SEQUENCE [LARGE SCALE GENOMIC DNA]</scope>
    <source>
        <strain evidence="3 4">KD52</strain>
    </source>
</reference>
<sequence>MPVSRSTRTVLHYFLVFLGSSVVLFLLFTGLVYYLAVSDQERVPRIIQQVSEQELGVQTNFDHYQFRYFDHFPFLSLSLYNLTLRDTAFDQHHRELLRIRELDLVFRPWSLLQQQVEVRSVSVDSARIQLYKDTSGYTNLDFLKQKSPSGPLLDSAQMRTSQQLNDLSLNGVFFSYEDDSLHKQHRFVLEESTLDFEQQDTLLLAHLQGRAFAHGLTFKPRNGPFLENQAVDLDLKVGVPLVSRRLHLMEASRVSVLDNDLQVQGYLEPGKPGLLHLEIRTPGISLADGQQIVAQNIRKATERFDVQGELPVEVIVHGPTIPGQPTPLEVRIDAHDLTLSAANMDFTEVQLRAHFQNDCDTARLITPQTGCLRVEVDSALLFGQLPVQFSYFNHNLQSPEIILNGSLSTPLKRLKPYLSDPGWDIKAGHLELGFELEGNATALMDSTVANPQVQLRGYGELRKATFWHRSLNTPVEDLYTSFRFDSRDLDLRGGTLVFDDQQVAFSGRVHDLLRLAFQKPARLWADMQLQLPTIHLEQWIGEWPASGSTQPATQAPPGQRLGQTIQELASRLQGRVAVQAQALHYRQLRATDIAFEATLRRWCAGGQACVEIDRLQLTAFGAVPLRGNAHLSNLSDPRLRFQLQADAPLSDLQPLMPQKLLSLKAGHYQLQLSYEGSLRSYGSLNQAVLQAGLNGRVQLQDAAFDYLPQGYKFGGVNAAVHFDASHVYLDSLQVNVNGNRGQVRGRIDDVLPFVFGQNTPRLRAKLEVDSRGIDLNAFNFIRQNPEVQEEGNTVGRTIARALQRIEGALQVRTDTLQYQSLRLSKVYFESRFIGACEEGGSCVVLDTVQAELFGNTPMHARARLTQLHDPFLEAQAAVDMPLEELDRMFSSAQLRFRGGRASVQFDYAGQPHRHVDVQEALLKADLKGYGQITNGQFTFVPRGYDFKAVDTRFSFDGADLHLEEVGLLLNQNKISGHGTICNFLPFLFLPDRTLKASFEVQSPRFNLDRFKAPEKFQVQQAEQAESPTVITRLVNAGLENIEADFRMQFDTVNYRVFVARAVGGRVEMGKGRVAFDDAVMDLADGTFRLSGEVTGMEENAPVLNLQADLQNTDVRKAFRAFDNFGQSALRHQNLEGKLTAGIKFQARANANYELDTNSLRGHFDLYLTDGALLELPALDSVRNLLFARRDLSHIDFATLENRFQLNGQLLGIERMEVRSSVLTFAVSGQYDLSDQRRTDMLLEIPMANLFRRDLNRAALEQIEEGLSGPNILLRLIPDDRGAGLRVKWVLSRE</sequence>
<keyword evidence="4" id="KW-1185">Reference proteome</keyword>
<dbReference type="PANTHER" id="PTHR30441:SF4">
    <property type="entry name" value="PROTEIN ASMA"/>
    <property type="match status" value="1"/>
</dbReference>
<dbReference type="Proteomes" id="UP000029736">
    <property type="component" value="Unassembled WGS sequence"/>
</dbReference>
<dbReference type="STRING" id="1524460.IX84_03470"/>
<feature type="transmembrane region" description="Helical" evidence="1">
    <location>
        <begin position="12"/>
        <end position="36"/>
    </location>
</feature>
<gene>
    <name evidence="3" type="ORF">IX84_03470</name>
</gene>
<proteinExistence type="predicted"/>
<dbReference type="InterPro" id="IPR052894">
    <property type="entry name" value="AsmA-related"/>
</dbReference>